<name>A0A7J7JE91_BUGNE</name>
<dbReference type="GO" id="GO:0006284">
    <property type="term" value="P:base-excision repair"/>
    <property type="evidence" value="ECO:0007669"/>
    <property type="project" value="TreeGrafter"/>
</dbReference>
<keyword evidence="5" id="KW-1185">Reference proteome</keyword>
<reference evidence="4" key="1">
    <citation type="submission" date="2020-06" db="EMBL/GenBank/DDBJ databases">
        <title>Draft genome of Bugula neritina, a colonial animal packing powerful symbionts and potential medicines.</title>
        <authorList>
            <person name="Rayko M."/>
        </authorList>
    </citation>
    <scope>NUCLEOTIDE SEQUENCE [LARGE SCALE GENOMIC DNA]</scope>
    <source>
        <strain evidence="4">Kwan_BN1</strain>
    </source>
</reference>
<dbReference type="EMBL" id="VXIV02002675">
    <property type="protein sequence ID" value="KAF6023698.1"/>
    <property type="molecule type" value="Genomic_DNA"/>
</dbReference>
<organism evidence="4 5">
    <name type="scientific">Bugula neritina</name>
    <name type="common">Brown bryozoan</name>
    <name type="synonym">Sertularia neritina</name>
    <dbReference type="NCBI Taxonomy" id="10212"/>
    <lineage>
        <taxon>Eukaryota</taxon>
        <taxon>Metazoa</taxon>
        <taxon>Spiralia</taxon>
        <taxon>Lophotrochozoa</taxon>
        <taxon>Bryozoa</taxon>
        <taxon>Gymnolaemata</taxon>
        <taxon>Cheilostomatida</taxon>
        <taxon>Flustrina</taxon>
        <taxon>Buguloidea</taxon>
        <taxon>Bugulidae</taxon>
        <taxon>Bugula</taxon>
    </lineage>
</organism>
<sequence>MACEEKNVRVNGSQLRSNVGNQVLLLGKGIQCGNMSLKMEACDGQKVDVKLLQQPDGNTACHLEVVGTVTGPSSVTAREVTLYPEWDGVFDMETYNSALETIHSDQKLQEYVLGMH</sequence>
<dbReference type="Gene3D" id="2.40.50.140">
    <property type="entry name" value="Nucleic acid-binding proteins"/>
    <property type="match status" value="1"/>
</dbReference>
<gene>
    <name evidence="4" type="ORF">EB796_017994</name>
</gene>
<evidence type="ECO:0000256" key="1">
    <source>
        <dbReference type="ARBA" id="ARBA00004123"/>
    </source>
</evidence>
<dbReference type="InterPro" id="IPR012340">
    <property type="entry name" value="NA-bd_OB-fold"/>
</dbReference>
<dbReference type="GO" id="GO:0006289">
    <property type="term" value="P:nucleotide-excision repair"/>
    <property type="evidence" value="ECO:0007669"/>
    <property type="project" value="TreeGrafter"/>
</dbReference>
<comment type="subcellular location">
    <subcellularLocation>
        <location evidence="1">Nucleus</location>
    </subcellularLocation>
</comment>
<keyword evidence="3" id="KW-0539">Nucleus</keyword>
<dbReference type="PANTHER" id="PTHR15114">
    <property type="entry name" value="REPLICATION PROTEIN A3"/>
    <property type="match status" value="1"/>
</dbReference>
<evidence type="ECO:0000256" key="2">
    <source>
        <dbReference type="ARBA" id="ARBA00009761"/>
    </source>
</evidence>
<comment type="similarity">
    <text evidence="2">Belongs to the replication factor A protein 3 family.</text>
</comment>
<evidence type="ECO:0000313" key="5">
    <source>
        <dbReference type="Proteomes" id="UP000593567"/>
    </source>
</evidence>
<dbReference type="GO" id="GO:0006260">
    <property type="term" value="P:DNA replication"/>
    <property type="evidence" value="ECO:0007669"/>
    <property type="project" value="InterPro"/>
</dbReference>
<dbReference type="GO" id="GO:0003684">
    <property type="term" value="F:damaged DNA binding"/>
    <property type="evidence" value="ECO:0007669"/>
    <property type="project" value="TreeGrafter"/>
</dbReference>
<dbReference type="SUPFAM" id="SSF50249">
    <property type="entry name" value="Nucleic acid-binding proteins"/>
    <property type="match status" value="1"/>
</dbReference>
<evidence type="ECO:0000313" key="4">
    <source>
        <dbReference type="EMBL" id="KAF6023698.1"/>
    </source>
</evidence>
<dbReference type="PANTHER" id="PTHR15114:SF1">
    <property type="entry name" value="REPLICATION PROTEIN A 14 KDA SUBUNIT"/>
    <property type="match status" value="1"/>
</dbReference>
<dbReference type="GO" id="GO:0035861">
    <property type="term" value="C:site of double-strand break"/>
    <property type="evidence" value="ECO:0007669"/>
    <property type="project" value="TreeGrafter"/>
</dbReference>
<dbReference type="GO" id="GO:0000724">
    <property type="term" value="P:double-strand break repair via homologous recombination"/>
    <property type="evidence" value="ECO:0007669"/>
    <property type="project" value="TreeGrafter"/>
</dbReference>
<dbReference type="GO" id="GO:0003697">
    <property type="term" value="F:single-stranded DNA binding"/>
    <property type="evidence" value="ECO:0007669"/>
    <property type="project" value="TreeGrafter"/>
</dbReference>
<comment type="caution">
    <text evidence="4">The sequence shown here is derived from an EMBL/GenBank/DDBJ whole genome shotgun (WGS) entry which is preliminary data.</text>
</comment>
<dbReference type="AlphaFoldDB" id="A0A7J7JE91"/>
<dbReference type="GO" id="GO:0005662">
    <property type="term" value="C:DNA replication factor A complex"/>
    <property type="evidence" value="ECO:0007669"/>
    <property type="project" value="TreeGrafter"/>
</dbReference>
<dbReference type="InterPro" id="IPR013970">
    <property type="entry name" value="Rfa2"/>
</dbReference>
<protein>
    <submittedName>
        <fullName evidence="4">Uncharacterized protein</fullName>
    </submittedName>
</protein>
<proteinExistence type="inferred from homology"/>
<dbReference type="GO" id="GO:0006298">
    <property type="term" value="P:mismatch repair"/>
    <property type="evidence" value="ECO:0007669"/>
    <property type="project" value="TreeGrafter"/>
</dbReference>
<accession>A0A7J7JE91</accession>
<dbReference type="Pfam" id="PF08661">
    <property type="entry name" value="Rep_fac-A_3"/>
    <property type="match status" value="1"/>
</dbReference>
<dbReference type="Proteomes" id="UP000593567">
    <property type="component" value="Unassembled WGS sequence"/>
</dbReference>
<evidence type="ECO:0000256" key="3">
    <source>
        <dbReference type="ARBA" id="ARBA00023242"/>
    </source>
</evidence>